<dbReference type="InterPro" id="IPR003661">
    <property type="entry name" value="HisK_dim/P_dom"/>
</dbReference>
<dbReference type="PANTHER" id="PTHR45436">
    <property type="entry name" value="SENSOR HISTIDINE KINASE YKOH"/>
    <property type="match status" value="1"/>
</dbReference>
<sequence>MGQTQVALSRPRDNAELQEVMQSNLEELERLRALVNDMLFLSRAGQGDIAMETRQVALAEEVAAAGDFLELLFEDAGLTLHIEGDATARIDPSLFRRALTNLLHNAVQHARPGSEVRVQLQAEGEGARIAVMNEGAGIAAEHLPLLFERFYRVDQAREYRGERHHGLGLSIVKAIAMLHGGDVFVASRNGLTTVGFTVMC</sequence>
<proteinExistence type="predicted"/>
<dbReference type="GO" id="GO:0000155">
    <property type="term" value="F:phosphorelay sensor kinase activity"/>
    <property type="evidence" value="ECO:0007669"/>
    <property type="project" value="InterPro"/>
</dbReference>
<evidence type="ECO:0000313" key="11">
    <source>
        <dbReference type="EMBL" id="KAG1542865.1"/>
    </source>
</evidence>
<keyword evidence="4" id="KW-0597">Phosphoprotein</keyword>
<evidence type="ECO:0000256" key="5">
    <source>
        <dbReference type="ARBA" id="ARBA00022679"/>
    </source>
</evidence>
<evidence type="ECO:0000256" key="9">
    <source>
        <dbReference type="ARBA" id="ARBA00023136"/>
    </source>
</evidence>
<dbReference type="PRINTS" id="PR00344">
    <property type="entry name" value="BCTRLSENSOR"/>
</dbReference>
<keyword evidence="5" id="KW-0808">Transferase</keyword>
<dbReference type="AlphaFoldDB" id="A0A9P6Y9R2"/>
<keyword evidence="8" id="KW-1133">Transmembrane helix</keyword>
<evidence type="ECO:0000313" key="12">
    <source>
        <dbReference type="Proteomes" id="UP000740926"/>
    </source>
</evidence>
<dbReference type="PANTHER" id="PTHR45436:SF9">
    <property type="entry name" value="SENSOR PROTEIN"/>
    <property type="match status" value="1"/>
</dbReference>
<accession>A0A9P6Y9R2</accession>
<reference evidence="11 12" key="1">
    <citation type="journal article" date="2020" name="Microb. Genom.">
        <title>Genetic diversity of clinical and environmental Mucorales isolates obtained from an investigation of mucormycosis cases among solid organ transplant recipients.</title>
        <authorList>
            <person name="Nguyen M.H."/>
            <person name="Kaul D."/>
            <person name="Muto C."/>
            <person name="Cheng S.J."/>
            <person name="Richter R.A."/>
            <person name="Bruno V.M."/>
            <person name="Liu G."/>
            <person name="Beyhan S."/>
            <person name="Sundermann A.J."/>
            <person name="Mounaud S."/>
            <person name="Pasculle A.W."/>
            <person name="Nierman W.C."/>
            <person name="Driscoll E."/>
            <person name="Cumbie R."/>
            <person name="Clancy C.J."/>
            <person name="Dupont C.L."/>
        </authorList>
    </citation>
    <scope>NUCLEOTIDE SEQUENCE [LARGE SCALE GENOMIC DNA]</scope>
    <source>
        <strain evidence="11 12">GL24</strain>
    </source>
</reference>
<dbReference type="InterPro" id="IPR005467">
    <property type="entry name" value="His_kinase_dom"/>
</dbReference>
<protein>
    <recommendedName>
        <fullName evidence="3">histidine kinase</fullName>
        <ecNumber evidence="3">2.7.13.3</ecNumber>
    </recommendedName>
</protein>
<name>A0A9P6Y9R2_9FUNG</name>
<dbReference type="InterPro" id="IPR004358">
    <property type="entry name" value="Sig_transdc_His_kin-like_C"/>
</dbReference>
<dbReference type="InterPro" id="IPR050428">
    <property type="entry name" value="TCS_sensor_his_kinase"/>
</dbReference>
<dbReference type="GO" id="GO:0005886">
    <property type="term" value="C:plasma membrane"/>
    <property type="evidence" value="ECO:0007669"/>
    <property type="project" value="TreeGrafter"/>
</dbReference>
<feature type="domain" description="Histidine kinase" evidence="10">
    <location>
        <begin position="1"/>
        <end position="200"/>
    </location>
</feature>
<dbReference type="InterPro" id="IPR036890">
    <property type="entry name" value="HATPase_C_sf"/>
</dbReference>
<evidence type="ECO:0000256" key="8">
    <source>
        <dbReference type="ARBA" id="ARBA00022989"/>
    </source>
</evidence>
<evidence type="ECO:0000256" key="1">
    <source>
        <dbReference type="ARBA" id="ARBA00000085"/>
    </source>
</evidence>
<dbReference type="EMBL" id="JAANIU010006254">
    <property type="protein sequence ID" value="KAG1542865.1"/>
    <property type="molecule type" value="Genomic_DNA"/>
</dbReference>
<evidence type="ECO:0000256" key="6">
    <source>
        <dbReference type="ARBA" id="ARBA00022692"/>
    </source>
</evidence>
<dbReference type="PROSITE" id="PS50109">
    <property type="entry name" value="HIS_KIN"/>
    <property type="match status" value="1"/>
</dbReference>
<evidence type="ECO:0000256" key="2">
    <source>
        <dbReference type="ARBA" id="ARBA00004370"/>
    </source>
</evidence>
<dbReference type="SUPFAM" id="SSF55874">
    <property type="entry name" value="ATPase domain of HSP90 chaperone/DNA topoisomerase II/histidine kinase"/>
    <property type="match status" value="1"/>
</dbReference>
<evidence type="ECO:0000256" key="7">
    <source>
        <dbReference type="ARBA" id="ARBA00022777"/>
    </source>
</evidence>
<evidence type="ECO:0000256" key="3">
    <source>
        <dbReference type="ARBA" id="ARBA00012438"/>
    </source>
</evidence>
<keyword evidence="7" id="KW-0418">Kinase</keyword>
<comment type="catalytic activity">
    <reaction evidence="1">
        <text>ATP + protein L-histidine = ADP + protein N-phospho-L-histidine.</text>
        <dbReference type="EC" id="2.7.13.3"/>
    </reaction>
</comment>
<dbReference type="Pfam" id="PF02518">
    <property type="entry name" value="HATPase_c"/>
    <property type="match status" value="1"/>
</dbReference>
<keyword evidence="12" id="KW-1185">Reference proteome</keyword>
<dbReference type="SMART" id="SM00387">
    <property type="entry name" value="HATPase_c"/>
    <property type="match status" value="1"/>
</dbReference>
<dbReference type="Proteomes" id="UP000740926">
    <property type="component" value="Unassembled WGS sequence"/>
</dbReference>
<comment type="caution">
    <text evidence="11">The sequence shown here is derived from an EMBL/GenBank/DDBJ whole genome shotgun (WGS) entry which is preliminary data.</text>
</comment>
<dbReference type="Gene3D" id="3.30.565.10">
    <property type="entry name" value="Histidine kinase-like ATPase, C-terminal domain"/>
    <property type="match status" value="1"/>
</dbReference>
<comment type="subcellular location">
    <subcellularLocation>
        <location evidence="2">Membrane</location>
    </subcellularLocation>
</comment>
<dbReference type="CDD" id="cd00082">
    <property type="entry name" value="HisKA"/>
    <property type="match status" value="1"/>
</dbReference>
<organism evidence="11 12">
    <name type="scientific">Rhizopus delemar</name>
    <dbReference type="NCBI Taxonomy" id="936053"/>
    <lineage>
        <taxon>Eukaryota</taxon>
        <taxon>Fungi</taxon>
        <taxon>Fungi incertae sedis</taxon>
        <taxon>Mucoromycota</taxon>
        <taxon>Mucoromycotina</taxon>
        <taxon>Mucoromycetes</taxon>
        <taxon>Mucorales</taxon>
        <taxon>Mucorineae</taxon>
        <taxon>Rhizopodaceae</taxon>
        <taxon>Rhizopus</taxon>
    </lineage>
</organism>
<evidence type="ECO:0000259" key="10">
    <source>
        <dbReference type="PROSITE" id="PS50109"/>
    </source>
</evidence>
<dbReference type="CDD" id="cd00075">
    <property type="entry name" value="HATPase"/>
    <property type="match status" value="1"/>
</dbReference>
<dbReference type="InterPro" id="IPR003594">
    <property type="entry name" value="HATPase_dom"/>
</dbReference>
<dbReference type="EC" id="2.7.13.3" evidence="3"/>
<gene>
    <name evidence="11" type="ORF">G6F50_014054</name>
</gene>
<keyword evidence="6" id="KW-0812">Transmembrane</keyword>
<evidence type="ECO:0000256" key="4">
    <source>
        <dbReference type="ARBA" id="ARBA00022553"/>
    </source>
</evidence>
<keyword evidence="9" id="KW-0472">Membrane</keyword>